<reference evidence="1" key="2">
    <citation type="journal article" date="2015" name="Data Brief">
        <title>Shoot transcriptome of the giant reed, Arundo donax.</title>
        <authorList>
            <person name="Barrero R.A."/>
            <person name="Guerrero F.D."/>
            <person name="Moolhuijzen P."/>
            <person name="Goolsby J.A."/>
            <person name="Tidwell J."/>
            <person name="Bellgard S.E."/>
            <person name="Bellgard M.I."/>
        </authorList>
    </citation>
    <scope>NUCLEOTIDE SEQUENCE</scope>
    <source>
        <tissue evidence="1">Shoot tissue taken approximately 20 cm above the soil surface</tissue>
    </source>
</reference>
<sequence>MSVTIGSTAIKALLFLIYDV</sequence>
<accession>A0A0A9HEK2</accession>
<dbReference type="AlphaFoldDB" id="A0A0A9HEK2"/>
<evidence type="ECO:0000313" key="1">
    <source>
        <dbReference type="EMBL" id="JAE34239.1"/>
    </source>
</evidence>
<reference evidence="1" key="1">
    <citation type="submission" date="2014-09" db="EMBL/GenBank/DDBJ databases">
        <authorList>
            <person name="Magalhaes I.L.F."/>
            <person name="Oliveira U."/>
            <person name="Santos F.R."/>
            <person name="Vidigal T.H.D.A."/>
            <person name="Brescovit A.D."/>
            <person name="Santos A.J."/>
        </authorList>
    </citation>
    <scope>NUCLEOTIDE SEQUENCE</scope>
    <source>
        <tissue evidence="1">Shoot tissue taken approximately 20 cm above the soil surface</tissue>
    </source>
</reference>
<dbReference type="EMBL" id="GBRH01163657">
    <property type="protein sequence ID" value="JAE34239.1"/>
    <property type="molecule type" value="Transcribed_RNA"/>
</dbReference>
<proteinExistence type="predicted"/>
<name>A0A0A9HEK2_ARUDO</name>
<protein>
    <submittedName>
        <fullName evidence="1">Uncharacterized protein</fullName>
    </submittedName>
</protein>
<organism evidence="1">
    <name type="scientific">Arundo donax</name>
    <name type="common">Giant reed</name>
    <name type="synonym">Donax arundinaceus</name>
    <dbReference type="NCBI Taxonomy" id="35708"/>
    <lineage>
        <taxon>Eukaryota</taxon>
        <taxon>Viridiplantae</taxon>
        <taxon>Streptophyta</taxon>
        <taxon>Embryophyta</taxon>
        <taxon>Tracheophyta</taxon>
        <taxon>Spermatophyta</taxon>
        <taxon>Magnoliopsida</taxon>
        <taxon>Liliopsida</taxon>
        <taxon>Poales</taxon>
        <taxon>Poaceae</taxon>
        <taxon>PACMAD clade</taxon>
        <taxon>Arundinoideae</taxon>
        <taxon>Arundineae</taxon>
        <taxon>Arundo</taxon>
    </lineage>
</organism>